<reference evidence="2 3" key="1">
    <citation type="submission" date="2007-05" db="EMBL/GenBank/DDBJ databases">
        <title>Complete sequence of Geobacter uraniireducens Rf4.</title>
        <authorList>
            <consortium name="US DOE Joint Genome Institute"/>
            <person name="Copeland A."/>
            <person name="Lucas S."/>
            <person name="Lapidus A."/>
            <person name="Barry K."/>
            <person name="Detter J.C."/>
            <person name="Glavina del Rio T."/>
            <person name="Hammon N."/>
            <person name="Israni S."/>
            <person name="Dalin E."/>
            <person name="Tice H."/>
            <person name="Pitluck S."/>
            <person name="Chertkov O."/>
            <person name="Brettin T."/>
            <person name="Bruce D."/>
            <person name="Han C."/>
            <person name="Schmutz J."/>
            <person name="Larimer F."/>
            <person name="Land M."/>
            <person name="Hauser L."/>
            <person name="Kyrpides N."/>
            <person name="Mikhailova N."/>
            <person name="Shelobolina E."/>
            <person name="Aklujkar M."/>
            <person name="Lovley D."/>
            <person name="Richardson P."/>
        </authorList>
    </citation>
    <scope>NUCLEOTIDE SEQUENCE [LARGE SCALE GENOMIC DNA]</scope>
    <source>
        <strain evidence="2 3">Rf4</strain>
    </source>
</reference>
<keyword evidence="2" id="KW-0808">Transferase</keyword>
<accession>A5G4Q2</accession>
<dbReference type="PANTHER" id="PTHR43179">
    <property type="entry name" value="RHAMNOSYLTRANSFERASE WBBL"/>
    <property type="match status" value="1"/>
</dbReference>
<organism evidence="2 3">
    <name type="scientific">Geotalea uraniireducens (strain Rf4)</name>
    <name type="common">Geobacter uraniireducens</name>
    <dbReference type="NCBI Taxonomy" id="351605"/>
    <lineage>
        <taxon>Bacteria</taxon>
        <taxon>Pseudomonadati</taxon>
        <taxon>Thermodesulfobacteriota</taxon>
        <taxon>Desulfuromonadia</taxon>
        <taxon>Geobacterales</taxon>
        <taxon>Geobacteraceae</taxon>
        <taxon>Geotalea</taxon>
    </lineage>
</organism>
<evidence type="ECO:0000313" key="3">
    <source>
        <dbReference type="Proteomes" id="UP000006695"/>
    </source>
</evidence>
<dbReference type="SUPFAM" id="SSF53448">
    <property type="entry name" value="Nucleotide-diphospho-sugar transferases"/>
    <property type="match status" value="1"/>
</dbReference>
<dbReference type="CAZy" id="GT2">
    <property type="family name" value="Glycosyltransferase Family 2"/>
</dbReference>
<dbReference type="STRING" id="351605.Gura_2593"/>
<dbReference type="InterPro" id="IPR001173">
    <property type="entry name" value="Glyco_trans_2-like"/>
</dbReference>
<protein>
    <submittedName>
        <fullName evidence="2">Glycosyl transferase, family 2</fullName>
    </submittedName>
</protein>
<dbReference type="HOGENOM" id="CLU_023845_4_1_7"/>
<dbReference type="EMBL" id="CP000698">
    <property type="protein sequence ID" value="ABQ26770.1"/>
    <property type="molecule type" value="Genomic_DNA"/>
</dbReference>
<dbReference type="GO" id="GO:0016740">
    <property type="term" value="F:transferase activity"/>
    <property type="evidence" value="ECO:0007669"/>
    <property type="project" value="UniProtKB-KW"/>
</dbReference>
<dbReference type="Pfam" id="PF00535">
    <property type="entry name" value="Glycos_transf_2"/>
    <property type="match status" value="1"/>
</dbReference>
<sequence>MPHTEAVLDLSVIIVSFNTMGLLRNCLRSVLDSVKGISSEVFVVDNASHDGSPEMVKRDFPEVKLIENVTNTGFAKANNLALLEATGRYILLLNSDTVMPECPRQVIEYMDAKADIGLLGCRIVFGDGSLQYSAWRFPTLFQEWYYFSFDIIRIFIPAISRLKYRGIDYGHIADTDCVSGCCLFINGKLINLIGGFDEQFFMYYEDSEYCYRTMNNTNYRVVYFPYFQVIHYHGKSSNPQKATLRSFMAARYYFAKTKGERFSAVFVTACRMIWRFNLTILSIIQLFFRNIKVAGKIDMFRQLLSSVSLSSKEETENHETRADKFPASGCKYP</sequence>
<dbReference type="Proteomes" id="UP000006695">
    <property type="component" value="Chromosome"/>
</dbReference>
<evidence type="ECO:0000259" key="1">
    <source>
        <dbReference type="Pfam" id="PF00535"/>
    </source>
</evidence>
<dbReference type="KEGG" id="gur:Gura_2593"/>
<feature type="domain" description="Glycosyltransferase 2-like" evidence="1">
    <location>
        <begin position="11"/>
        <end position="143"/>
    </location>
</feature>
<evidence type="ECO:0000313" key="2">
    <source>
        <dbReference type="EMBL" id="ABQ26770.1"/>
    </source>
</evidence>
<dbReference type="CDD" id="cd04186">
    <property type="entry name" value="GT_2_like_c"/>
    <property type="match status" value="1"/>
</dbReference>
<dbReference type="AlphaFoldDB" id="A5G4Q2"/>
<dbReference type="InterPro" id="IPR029044">
    <property type="entry name" value="Nucleotide-diphossugar_trans"/>
</dbReference>
<dbReference type="PANTHER" id="PTHR43179:SF7">
    <property type="entry name" value="RHAMNOSYLTRANSFERASE WBBL"/>
    <property type="match status" value="1"/>
</dbReference>
<name>A5G4Q2_GEOUR</name>
<gene>
    <name evidence="2" type="ordered locus">Gura_2593</name>
</gene>
<keyword evidence="3" id="KW-1185">Reference proteome</keyword>
<dbReference type="Gene3D" id="3.90.550.10">
    <property type="entry name" value="Spore Coat Polysaccharide Biosynthesis Protein SpsA, Chain A"/>
    <property type="match status" value="1"/>
</dbReference>
<dbReference type="RefSeq" id="WP_011939448.1">
    <property type="nucleotide sequence ID" value="NC_009483.1"/>
</dbReference>
<proteinExistence type="predicted"/>